<dbReference type="GO" id="GO:0005524">
    <property type="term" value="F:ATP binding"/>
    <property type="evidence" value="ECO:0007669"/>
    <property type="project" value="UniProtKB-KW"/>
</dbReference>
<keyword evidence="3" id="KW-0723">Serine/threonine-protein kinase</keyword>
<evidence type="ECO:0000313" key="11">
    <source>
        <dbReference type="EMBL" id="CAD9687843.1"/>
    </source>
</evidence>
<gene>
    <name evidence="11" type="ORF">QSP1433_LOCUS9668</name>
</gene>
<evidence type="ECO:0000256" key="6">
    <source>
        <dbReference type="ARBA" id="ARBA00022777"/>
    </source>
</evidence>
<feature type="domain" description="Protein kinase" evidence="9">
    <location>
        <begin position="16"/>
        <end position="338"/>
    </location>
</feature>
<evidence type="ECO:0000256" key="8">
    <source>
        <dbReference type="SAM" id="MobiDB-lite"/>
    </source>
</evidence>
<dbReference type="Pfam" id="PF00069">
    <property type="entry name" value="Pkinase"/>
    <property type="match status" value="2"/>
</dbReference>
<dbReference type="SMART" id="SM00220">
    <property type="entry name" value="S_TKc"/>
    <property type="match status" value="1"/>
</dbReference>
<feature type="region of interest" description="Disordered" evidence="8">
    <location>
        <begin position="354"/>
        <end position="393"/>
    </location>
</feature>
<dbReference type="PANTHER" id="PTHR45637">
    <property type="entry name" value="FLIPPASE KINASE 1-RELATED"/>
    <property type="match status" value="1"/>
</dbReference>
<organism evidence="11">
    <name type="scientific">Mucochytrium quahogii</name>
    <dbReference type="NCBI Taxonomy" id="96639"/>
    <lineage>
        <taxon>Eukaryota</taxon>
        <taxon>Sar</taxon>
        <taxon>Stramenopiles</taxon>
        <taxon>Bigyra</taxon>
        <taxon>Labyrinthulomycetes</taxon>
        <taxon>Thraustochytrida</taxon>
        <taxon>Thraustochytriidae</taxon>
        <taxon>Mucochytrium</taxon>
    </lineage>
</organism>
<dbReference type="PROSITE" id="PS50011">
    <property type="entry name" value="PROTEIN_KINASE_DOM"/>
    <property type="match status" value="1"/>
</dbReference>
<keyword evidence="5" id="KW-0547">Nucleotide-binding</keyword>
<dbReference type="GO" id="GO:0004674">
    <property type="term" value="F:protein serine/threonine kinase activity"/>
    <property type="evidence" value="ECO:0007669"/>
    <property type="project" value="UniProtKB-KW"/>
</dbReference>
<feature type="compositionally biased region" description="Basic and acidic residues" evidence="8">
    <location>
        <begin position="382"/>
        <end position="393"/>
    </location>
</feature>
<evidence type="ECO:0000259" key="9">
    <source>
        <dbReference type="PROSITE" id="PS50011"/>
    </source>
</evidence>
<dbReference type="SUPFAM" id="SSF56112">
    <property type="entry name" value="Protein kinase-like (PK-like)"/>
    <property type="match status" value="1"/>
</dbReference>
<feature type="domain" description="AGC-kinase C-terminal" evidence="10">
    <location>
        <begin position="339"/>
        <end position="406"/>
    </location>
</feature>
<dbReference type="InterPro" id="IPR000719">
    <property type="entry name" value="Prot_kinase_dom"/>
</dbReference>
<keyword evidence="7" id="KW-0067">ATP-binding</keyword>
<keyword evidence="6" id="KW-0418">Kinase</keyword>
<evidence type="ECO:0000256" key="5">
    <source>
        <dbReference type="ARBA" id="ARBA00022741"/>
    </source>
</evidence>
<name>A0A7S2S2S1_9STRA</name>
<dbReference type="InterPro" id="IPR011009">
    <property type="entry name" value="Kinase-like_dom_sf"/>
</dbReference>
<evidence type="ECO:0000256" key="7">
    <source>
        <dbReference type="ARBA" id="ARBA00022840"/>
    </source>
</evidence>
<dbReference type="EC" id="2.7.11.1" evidence="2"/>
<dbReference type="Gene3D" id="1.10.510.10">
    <property type="entry name" value="Transferase(Phosphotransferase) domain 1"/>
    <property type="match status" value="2"/>
</dbReference>
<dbReference type="EMBL" id="HBHK01015390">
    <property type="protein sequence ID" value="CAD9687843.1"/>
    <property type="molecule type" value="Transcribed_RNA"/>
</dbReference>
<dbReference type="InterPro" id="IPR008271">
    <property type="entry name" value="Ser/Thr_kinase_AS"/>
</dbReference>
<evidence type="ECO:0000259" key="10">
    <source>
        <dbReference type="PROSITE" id="PS51285"/>
    </source>
</evidence>
<evidence type="ECO:0000256" key="1">
    <source>
        <dbReference type="ARBA" id="ARBA00009903"/>
    </source>
</evidence>
<dbReference type="Gene3D" id="3.30.200.20">
    <property type="entry name" value="Phosphorylase Kinase, domain 1"/>
    <property type="match status" value="2"/>
</dbReference>
<evidence type="ECO:0000256" key="3">
    <source>
        <dbReference type="ARBA" id="ARBA00022527"/>
    </source>
</evidence>
<protein>
    <recommendedName>
        <fullName evidence="2">non-specific serine/threonine protein kinase</fullName>
        <ecNumber evidence="2">2.7.11.1</ecNumber>
    </recommendedName>
</protein>
<comment type="similarity">
    <text evidence="1">Belongs to the protein kinase superfamily. AGC Ser/Thr protein kinase family.</text>
</comment>
<keyword evidence="4" id="KW-0808">Transferase</keyword>
<dbReference type="AlphaFoldDB" id="A0A7S2S2S1"/>
<proteinExistence type="inferred from homology"/>
<reference evidence="11" key="1">
    <citation type="submission" date="2021-01" db="EMBL/GenBank/DDBJ databases">
        <authorList>
            <person name="Corre E."/>
            <person name="Pelletier E."/>
            <person name="Niang G."/>
            <person name="Scheremetjew M."/>
            <person name="Finn R."/>
            <person name="Kale V."/>
            <person name="Holt S."/>
            <person name="Cochrane G."/>
            <person name="Meng A."/>
            <person name="Brown T."/>
            <person name="Cohen L."/>
        </authorList>
    </citation>
    <scope>NUCLEOTIDE SEQUENCE</scope>
    <source>
        <strain evidence="11">NY070348D</strain>
    </source>
</reference>
<evidence type="ECO:0000256" key="2">
    <source>
        <dbReference type="ARBA" id="ARBA00012513"/>
    </source>
</evidence>
<dbReference type="InterPro" id="IPR000961">
    <property type="entry name" value="AGC-kinase_C"/>
</dbReference>
<dbReference type="PROSITE" id="PS00108">
    <property type="entry name" value="PROTEIN_KINASE_ST"/>
    <property type="match status" value="1"/>
</dbReference>
<dbReference type="PROSITE" id="PS51285">
    <property type="entry name" value="AGC_KINASE_CTER"/>
    <property type="match status" value="1"/>
</dbReference>
<evidence type="ECO:0000256" key="4">
    <source>
        <dbReference type="ARBA" id="ARBA00022679"/>
    </source>
</evidence>
<accession>A0A7S2S2S1</accession>
<sequence length="406" mass="46280">MSNAEHASGSFGLDNFKKIGAIASGNVGEVYLVESNHGMLAAAQGAYGTESGKFAMKVLDKADIEKREKVRRAHMERDILAKLCHPMVVHMFCCFQADSKLCYVMEYIAGGTLLDLQRTQPQNRFCEQHAKFYLSEIILGLEYLHCHGVIYRDIKPENVLIRPSGHIVLSDFDLSFYAKSASYIDLDIPNVKPQRFSMRGLRGKKNKNVNVNINVGFSLMTESQPRDSDQLKVPRAVSFVGTDDYMAPEIIRGEKYCNRVDWWSFGILMYEMLNGETPFRGEDRIDTFALIADTKHELRFKKDVKLGKHPKGLLKGLLHKEWEKRIHSNSVVKSHPFFKGVHWALLRNQEPPLKPNIKQVDTSTDSAPFMFKSQETNSADTEETKATESEPEHNYSDFYFSRYTSS</sequence>